<sequence length="166" mass="18489">MLLQILIPLPKSNRWLRKEPSLGITEPVKTLAGYGHGQVTRDAPTNEVVVTHANADMDQLQAVVRSGVTAHGHGQGLKVTSRVEPEKPHVQVQGNREIEAEDESANLGTDHVEDNFSDYIHRAKMKIRATTDVGREKNVTRLDSFSDKVSNYISRAKIKLRSPTFK</sequence>
<dbReference type="OrthoDB" id="1752217at2759"/>
<accession>A0A5J5C7C5</accession>
<name>A0A5J5C7C5_9ASTE</name>
<dbReference type="Proteomes" id="UP000325577">
    <property type="component" value="Linkage Group LG0"/>
</dbReference>
<reference evidence="1 2" key="1">
    <citation type="submission" date="2019-09" db="EMBL/GenBank/DDBJ databases">
        <title>A chromosome-level genome assembly of the Chinese tupelo Nyssa sinensis.</title>
        <authorList>
            <person name="Yang X."/>
            <person name="Kang M."/>
            <person name="Yang Y."/>
            <person name="Xiong H."/>
            <person name="Wang M."/>
            <person name="Zhang Z."/>
            <person name="Wang Z."/>
            <person name="Wu H."/>
            <person name="Ma T."/>
            <person name="Liu J."/>
            <person name="Xi Z."/>
        </authorList>
    </citation>
    <scope>NUCLEOTIDE SEQUENCE [LARGE SCALE GENOMIC DNA]</scope>
    <source>
        <strain evidence="1">J267</strain>
        <tissue evidence="1">Leaf</tissue>
    </source>
</reference>
<evidence type="ECO:0000313" key="2">
    <source>
        <dbReference type="Proteomes" id="UP000325577"/>
    </source>
</evidence>
<keyword evidence="2" id="KW-1185">Reference proteome</keyword>
<gene>
    <name evidence="1" type="ORF">F0562_002590</name>
</gene>
<protein>
    <submittedName>
        <fullName evidence="1">Uncharacterized protein</fullName>
    </submittedName>
</protein>
<dbReference type="EMBL" id="CM018031">
    <property type="protein sequence ID" value="KAA8550906.1"/>
    <property type="molecule type" value="Genomic_DNA"/>
</dbReference>
<proteinExistence type="predicted"/>
<dbReference type="AlphaFoldDB" id="A0A5J5C7C5"/>
<evidence type="ECO:0000313" key="1">
    <source>
        <dbReference type="EMBL" id="KAA8550906.1"/>
    </source>
</evidence>
<dbReference type="PANTHER" id="PTHR36746:SF3">
    <property type="entry name" value="DUF4005 DOMAIN-CONTAINING PROTEIN"/>
    <property type="match status" value="1"/>
</dbReference>
<organism evidence="1 2">
    <name type="scientific">Nyssa sinensis</name>
    <dbReference type="NCBI Taxonomy" id="561372"/>
    <lineage>
        <taxon>Eukaryota</taxon>
        <taxon>Viridiplantae</taxon>
        <taxon>Streptophyta</taxon>
        <taxon>Embryophyta</taxon>
        <taxon>Tracheophyta</taxon>
        <taxon>Spermatophyta</taxon>
        <taxon>Magnoliopsida</taxon>
        <taxon>eudicotyledons</taxon>
        <taxon>Gunneridae</taxon>
        <taxon>Pentapetalae</taxon>
        <taxon>asterids</taxon>
        <taxon>Cornales</taxon>
        <taxon>Nyssaceae</taxon>
        <taxon>Nyssa</taxon>
    </lineage>
</organism>
<dbReference type="PANTHER" id="PTHR36746">
    <property type="entry name" value="BNAC04G51760D PROTEIN"/>
    <property type="match status" value="1"/>
</dbReference>